<dbReference type="Pfam" id="PF00083">
    <property type="entry name" value="Sugar_tr"/>
    <property type="match status" value="1"/>
</dbReference>
<dbReference type="EMBL" id="BMDG01000009">
    <property type="protein sequence ID" value="GGI09679.1"/>
    <property type="molecule type" value="Genomic_DNA"/>
</dbReference>
<keyword evidence="4 7" id="KW-0812">Transmembrane</keyword>
<keyword evidence="6 7" id="KW-0472">Membrane</keyword>
<dbReference type="PROSITE" id="PS00217">
    <property type="entry name" value="SUGAR_TRANSPORT_2"/>
    <property type="match status" value="1"/>
</dbReference>
<dbReference type="InterPro" id="IPR036259">
    <property type="entry name" value="MFS_trans_sf"/>
</dbReference>
<gene>
    <name evidence="9" type="ORF">GCM10007368_27390</name>
</gene>
<dbReference type="SUPFAM" id="SSF103473">
    <property type="entry name" value="MFS general substrate transporter"/>
    <property type="match status" value="1"/>
</dbReference>
<feature type="transmembrane region" description="Helical" evidence="7">
    <location>
        <begin position="183"/>
        <end position="202"/>
    </location>
</feature>
<feature type="transmembrane region" description="Helical" evidence="7">
    <location>
        <begin position="110"/>
        <end position="136"/>
    </location>
</feature>
<dbReference type="CDD" id="cd17369">
    <property type="entry name" value="MFS_ShiA_like"/>
    <property type="match status" value="1"/>
</dbReference>
<dbReference type="InterPro" id="IPR005828">
    <property type="entry name" value="MFS_sugar_transport-like"/>
</dbReference>
<sequence>MATTRRLSRATLASTVGTALEWYDFSLYGTAAALVLPHVFFPGGDPAVAVLASLATFAVGFFARPIGGVVIGLLGDRFGRRQMLFVTLLLMAASSTLIGCLPTYQQVGVWAPIMLVVLRVLQGLGAGGEYAGAMLLSAEHATQARRGLNAAVPSAGNALGALLATGVYFVVQAVVPHEAFLAWGWRIPFLLSVVLAVAAFVIRLRVSESPEFTGAGAQAVPVRDRFRDVFRLGGRRIPLAMLMSIAPNVLSYLPSVYALTYLSATVGAPEWIGLVGIIIANLLKLVTIPVAGWLCDRFGGRLIMIIGSVAGAVLFYPFFWLLDTGTPLAVWAGLVMIFTLCCDLTLASQATMLSTLFDVRVRYTSVTFSREITGAVVGGTIPFVAAALTAAFDGLPWLVALYCSVLCLVCAVATAFLPRNRPVAAEQVAPGAIAATHH</sequence>
<dbReference type="Proteomes" id="UP000632535">
    <property type="component" value="Unassembled WGS sequence"/>
</dbReference>
<feature type="transmembrane region" description="Helical" evidence="7">
    <location>
        <begin position="148"/>
        <end position="171"/>
    </location>
</feature>
<evidence type="ECO:0000313" key="10">
    <source>
        <dbReference type="Proteomes" id="UP000632535"/>
    </source>
</evidence>
<keyword evidence="10" id="KW-1185">Reference proteome</keyword>
<organism evidence="9 10">
    <name type="scientific">Isoptericola cucumis</name>
    <dbReference type="NCBI Taxonomy" id="1776856"/>
    <lineage>
        <taxon>Bacteria</taxon>
        <taxon>Bacillati</taxon>
        <taxon>Actinomycetota</taxon>
        <taxon>Actinomycetes</taxon>
        <taxon>Micrococcales</taxon>
        <taxon>Promicromonosporaceae</taxon>
        <taxon>Isoptericola</taxon>
    </lineage>
</organism>
<name>A0ABQ2B8W4_9MICO</name>
<feature type="transmembrane region" description="Helical" evidence="7">
    <location>
        <begin position="372"/>
        <end position="391"/>
    </location>
</feature>
<evidence type="ECO:0000256" key="1">
    <source>
        <dbReference type="ARBA" id="ARBA00004651"/>
    </source>
</evidence>
<feature type="transmembrane region" description="Helical" evidence="7">
    <location>
        <begin position="271"/>
        <end position="295"/>
    </location>
</feature>
<feature type="transmembrane region" description="Helical" evidence="7">
    <location>
        <begin position="302"/>
        <end position="322"/>
    </location>
</feature>
<feature type="transmembrane region" description="Helical" evidence="7">
    <location>
        <begin position="83"/>
        <end position="104"/>
    </location>
</feature>
<evidence type="ECO:0000313" key="9">
    <source>
        <dbReference type="EMBL" id="GGI09679.1"/>
    </source>
</evidence>
<accession>A0ABQ2B8W4</accession>
<evidence type="ECO:0000256" key="3">
    <source>
        <dbReference type="ARBA" id="ARBA00022475"/>
    </source>
</evidence>
<feature type="transmembrane region" description="Helical" evidence="7">
    <location>
        <begin position="397"/>
        <end position="417"/>
    </location>
</feature>
<evidence type="ECO:0000256" key="4">
    <source>
        <dbReference type="ARBA" id="ARBA00022692"/>
    </source>
</evidence>
<feature type="transmembrane region" description="Helical" evidence="7">
    <location>
        <begin position="237"/>
        <end position="259"/>
    </location>
</feature>
<evidence type="ECO:0000256" key="6">
    <source>
        <dbReference type="ARBA" id="ARBA00023136"/>
    </source>
</evidence>
<feature type="domain" description="Major facilitator superfamily (MFS) profile" evidence="8">
    <location>
        <begin position="10"/>
        <end position="422"/>
    </location>
</feature>
<evidence type="ECO:0000259" key="8">
    <source>
        <dbReference type="PROSITE" id="PS50850"/>
    </source>
</evidence>
<comment type="caution">
    <text evidence="9">The sequence shown here is derived from an EMBL/GenBank/DDBJ whole genome shotgun (WGS) entry which is preliminary data.</text>
</comment>
<dbReference type="PANTHER" id="PTHR43045">
    <property type="entry name" value="SHIKIMATE TRANSPORTER"/>
    <property type="match status" value="1"/>
</dbReference>
<evidence type="ECO:0000256" key="5">
    <source>
        <dbReference type="ARBA" id="ARBA00022989"/>
    </source>
</evidence>
<evidence type="ECO:0000256" key="2">
    <source>
        <dbReference type="ARBA" id="ARBA00022448"/>
    </source>
</evidence>
<dbReference type="Gene3D" id="1.20.1250.20">
    <property type="entry name" value="MFS general substrate transporter like domains"/>
    <property type="match status" value="2"/>
</dbReference>
<keyword evidence="5 7" id="KW-1133">Transmembrane helix</keyword>
<protein>
    <submittedName>
        <fullName evidence="9">MFS transporter</fullName>
    </submittedName>
</protein>
<proteinExistence type="predicted"/>
<dbReference type="PROSITE" id="PS50850">
    <property type="entry name" value="MFS"/>
    <property type="match status" value="1"/>
</dbReference>
<dbReference type="InterPro" id="IPR005829">
    <property type="entry name" value="Sugar_transporter_CS"/>
</dbReference>
<dbReference type="PANTHER" id="PTHR43045:SF1">
    <property type="entry name" value="SHIKIMATE TRANSPORTER"/>
    <property type="match status" value="1"/>
</dbReference>
<feature type="transmembrane region" description="Helical" evidence="7">
    <location>
        <begin position="21"/>
        <end position="41"/>
    </location>
</feature>
<comment type="subcellular location">
    <subcellularLocation>
        <location evidence="1">Cell membrane</location>
        <topology evidence="1">Multi-pass membrane protein</topology>
    </subcellularLocation>
</comment>
<feature type="transmembrane region" description="Helical" evidence="7">
    <location>
        <begin position="47"/>
        <end position="71"/>
    </location>
</feature>
<dbReference type="InterPro" id="IPR020846">
    <property type="entry name" value="MFS_dom"/>
</dbReference>
<reference evidence="10" key="1">
    <citation type="journal article" date="2019" name="Int. J. Syst. Evol. Microbiol.">
        <title>The Global Catalogue of Microorganisms (GCM) 10K type strain sequencing project: providing services to taxonomists for standard genome sequencing and annotation.</title>
        <authorList>
            <consortium name="The Broad Institute Genomics Platform"/>
            <consortium name="The Broad Institute Genome Sequencing Center for Infectious Disease"/>
            <person name="Wu L."/>
            <person name="Ma J."/>
        </authorList>
    </citation>
    <scope>NUCLEOTIDE SEQUENCE [LARGE SCALE GENOMIC DNA]</scope>
    <source>
        <strain evidence="10">CCM 8653</strain>
    </source>
</reference>
<keyword evidence="2" id="KW-0813">Transport</keyword>
<keyword evidence="3" id="KW-1003">Cell membrane</keyword>
<evidence type="ECO:0000256" key="7">
    <source>
        <dbReference type="SAM" id="Phobius"/>
    </source>
</evidence>
<feature type="transmembrane region" description="Helical" evidence="7">
    <location>
        <begin position="328"/>
        <end position="351"/>
    </location>
</feature>